<reference evidence="2 3" key="1">
    <citation type="submission" date="2019-02" db="EMBL/GenBank/DDBJ databases">
        <title>Sequencing the genomes of 1000 actinobacteria strains.</title>
        <authorList>
            <person name="Klenk H.-P."/>
        </authorList>
    </citation>
    <scope>NUCLEOTIDE SEQUENCE [LARGE SCALE GENOMIC DNA]</scope>
    <source>
        <strain evidence="2 3">DSM 45779</strain>
    </source>
</reference>
<comment type="caution">
    <text evidence="2">The sequence shown here is derived from an EMBL/GenBank/DDBJ whole genome shotgun (WGS) entry which is preliminary data.</text>
</comment>
<evidence type="ECO:0000256" key="1">
    <source>
        <dbReference type="SAM" id="MobiDB-lite"/>
    </source>
</evidence>
<evidence type="ECO:0008006" key="4">
    <source>
        <dbReference type="Google" id="ProtNLM"/>
    </source>
</evidence>
<protein>
    <recommendedName>
        <fullName evidence="4">Biopolymer transporter Tol</fullName>
    </recommendedName>
</protein>
<gene>
    <name evidence="2" type="ORF">EV383_1330</name>
</gene>
<evidence type="ECO:0000313" key="3">
    <source>
        <dbReference type="Proteomes" id="UP000291591"/>
    </source>
</evidence>
<proteinExistence type="predicted"/>
<organism evidence="2 3">
    <name type="scientific">Pseudonocardia sediminis</name>
    <dbReference type="NCBI Taxonomy" id="1397368"/>
    <lineage>
        <taxon>Bacteria</taxon>
        <taxon>Bacillati</taxon>
        <taxon>Actinomycetota</taxon>
        <taxon>Actinomycetes</taxon>
        <taxon>Pseudonocardiales</taxon>
        <taxon>Pseudonocardiaceae</taxon>
        <taxon>Pseudonocardia</taxon>
    </lineage>
</organism>
<feature type="region of interest" description="Disordered" evidence="1">
    <location>
        <begin position="1"/>
        <end position="26"/>
    </location>
</feature>
<dbReference type="EMBL" id="SHKL01000001">
    <property type="protein sequence ID" value="RZT84488.1"/>
    <property type="molecule type" value="Genomic_DNA"/>
</dbReference>
<name>A0A4Q7UUA6_PSEST</name>
<dbReference type="AlphaFoldDB" id="A0A4Q7UUA6"/>
<evidence type="ECO:0000313" key="2">
    <source>
        <dbReference type="EMBL" id="RZT84488.1"/>
    </source>
</evidence>
<sequence length="121" mass="13316">MHRTSCRSAADAGLPIGTEPERTPDGRYIVVGGRRWRATDPEIPDDVRATLQHHLGVARSAVRTSKKAGDDDAVAAARERVGIAKRGLGERGDPWWDLSTDDRRTRWDDAVAELDAREESG</sequence>
<accession>A0A4Q7UUA6</accession>
<keyword evidence="3" id="KW-1185">Reference proteome</keyword>
<dbReference type="Proteomes" id="UP000291591">
    <property type="component" value="Unassembled WGS sequence"/>
</dbReference>